<evidence type="ECO:0000256" key="13">
    <source>
        <dbReference type="PIRSR" id="PIRSR602401-1"/>
    </source>
</evidence>
<dbReference type="InterPro" id="IPR050182">
    <property type="entry name" value="Cytochrome_P450_fam2"/>
</dbReference>
<dbReference type="GO" id="GO:0020037">
    <property type="term" value="F:heme binding"/>
    <property type="evidence" value="ECO:0007669"/>
    <property type="project" value="InterPro"/>
</dbReference>
<dbReference type="OrthoDB" id="1103324at2759"/>
<feature type="transmembrane region" description="Helical" evidence="15">
    <location>
        <begin position="12"/>
        <end position="31"/>
    </location>
</feature>
<dbReference type="Proteomes" id="UP000515156">
    <property type="component" value="Chromosome 11"/>
</dbReference>
<evidence type="ECO:0000256" key="2">
    <source>
        <dbReference type="ARBA" id="ARBA00004524"/>
    </source>
</evidence>
<dbReference type="InterPro" id="IPR002401">
    <property type="entry name" value="Cyt_P450_E_grp-I"/>
</dbReference>
<evidence type="ECO:0000256" key="10">
    <source>
        <dbReference type="ARBA" id="ARBA00023004"/>
    </source>
</evidence>
<dbReference type="PROSITE" id="PS00086">
    <property type="entry name" value="CYTOCHROME_P450"/>
    <property type="match status" value="1"/>
</dbReference>
<gene>
    <name evidence="17" type="primary">LOC115481201</name>
</gene>
<dbReference type="Gene3D" id="1.10.630.10">
    <property type="entry name" value="Cytochrome P450"/>
    <property type="match status" value="1"/>
</dbReference>
<dbReference type="PRINTS" id="PR00385">
    <property type="entry name" value="P450"/>
</dbReference>
<evidence type="ECO:0000256" key="15">
    <source>
        <dbReference type="SAM" id="Phobius"/>
    </source>
</evidence>
<keyword evidence="12 15" id="KW-0472">Membrane</keyword>
<dbReference type="GO" id="GO:0005789">
    <property type="term" value="C:endoplasmic reticulum membrane"/>
    <property type="evidence" value="ECO:0007669"/>
    <property type="project" value="UniProtKB-SubCell"/>
</dbReference>
<sequence>MWPSVYRMTLDKATVLVLAFCIACVTCLLAWKKKGLKGRLPPGPTPLPLIGNLLQLNAKDMFRSLLKLRDTYGPVFTVYLSFRPVVILCGYKAVKEALVNQGEEFSGRGYLPLAERTSNGHGVIIANGERWKQLRRFSITSLRNFGMGKRSLEERIQEEAQFLAVEFRETKELPFDPTFFFSRAVANVICSVVFGDRFDYKDRKFLTLLGLVNETFRLASSTWGQLYAVFPDIMDYLPGPHNQLFKNAAEIKKFASEIIEAHQKTLNPDVPRDFVDCFLIQMEQEKENYLTEFNIENLTITSLDIFFAGTETTSTTLRYGLLLLLKYPEVADTIYQEIERVIGRTRCPSVEHRHKMPYTDAVIHEIQRFSNVLPMGIPRAVTRDTQFRDYLITKGTSVFPILGSVLHDPTQFPNPETFNPGRFLDDRGGFMKNDAFMPFSTGKRNCLGEGLARMQLFLFLTTILQKFTLKSPKKPEEINITPEVSSLGNLPRPYLLCVIPR</sequence>
<feature type="binding site" description="axial binding residue" evidence="13">
    <location>
        <position position="446"/>
    </location>
    <ligand>
        <name>heme</name>
        <dbReference type="ChEBI" id="CHEBI:30413"/>
    </ligand>
    <ligandPart>
        <name>Fe</name>
        <dbReference type="ChEBI" id="CHEBI:18248"/>
    </ligandPart>
</feature>
<keyword evidence="10 13" id="KW-0408">Iron</keyword>
<evidence type="ECO:0000256" key="4">
    <source>
        <dbReference type="ARBA" id="ARBA00010617"/>
    </source>
</evidence>
<dbReference type="PANTHER" id="PTHR24300:SF153">
    <property type="entry name" value="CYTOCHROME P450 2G1-LIKE-RELATED"/>
    <property type="match status" value="1"/>
</dbReference>
<dbReference type="GO" id="GO:0008392">
    <property type="term" value="F:arachidonate epoxygenase activity"/>
    <property type="evidence" value="ECO:0007669"/>
    <property type="project" value="TreeGrafter"/>
</dbReference>
<dbReference type="GeneID" id="115481201"/>
<evidence type="ECO:0000313" key="16">
    <source>
        <dbReference type="Proteomes" id="UP000515156"/>
    </source>
</evidence>
<dbReference type="InParanoid" id="A0A6P7ZRG3"/>
<name>A0A6P7ZRG3_9AMPH</name>
<dbReference type="InterPro" id="IPR001128">
    <property type="entry name" value="Cyt_P450"/>
</dbReference>
<keyword evidence="16" id="KW-1185">Reference proteome</keyword>
<keyword evidence="11 14" id="KW-0503">Monooxygenase</keyword>
<dbReference type="InterPro" id="IPR017972">
    <property type="entry name" value="Cyt_P450_CS"/>
</dbReference>
<dbReference type="GO" id="GO:0005506">
    <property type="term" value="F:iron ion binding"/>
    <property type="evidence" value="ECO:0007669"/>
    <property type="project" value="InterPro"/>
</dbReference>
<dbReference type="PANTHER" id="PTHR24300">
    <property type="entry name" value="CYTOCHROME P450 508A4-RELATED"/>
    <property type="match status" value="1"/>
</dbReference>
<keyword evidence="15" id="KW-1133">Transmembrane helix</keyword>
<comment type="cofactor">
    <cofactor evidence="1 13">
        <name>heme</name>
        <dbReference type="ChEBI" id="CHEBI:30413"/>
    </cofactor>
</comment>
<evidence type="ECO:0000256" key="8">
    <source>
        <dbReference type="ARBA" id="ARBA00022848"/>
    </source>
</evidence>
<evidence type="ECO:0000256" key="11">
    <source>
        <dbReference type="ARBA" id="ARBA00023033"/>
    </source>
</evidence>
<dbReference type="KEGG" id="muo:115481201"/>
<dbReference type="Pfam" id="PF00067">
    <property type="entry name" value="p450"/>
    <property type="match status" value="1"/>
</dbReference>
<evidence type="ECO:0000256" key="1">
    <source>
        <dbReference type="ARBA" id="ARBA00001971"/>
    </source>
</evidence>
<dbReference type="InterPro" id="IPR008067">
    <property type="entry name" value="Cyt_P450_E_grp-I_CYP2A-like"/>
</dbReference>
<proteinExistence type="inferred from homology"/>
<keyword evidence="9 14" id="KW-0560">Oxidoreductase</keyword>
<reference evidence="16" key="1">
    <citation type="submission" date="2024-06" db="UniProtKB">
        <authorList>
            <consortium name="RefSeq"/>
        </authorList>
    </citation>
    <scope>NUCLEOTIDE SEQUENCE [LARGE SCALE GENOMIC DNA]</scope>
</reference>
<evidence type="ECO:0000313" key="17">
    <source>
        <dbReference type="RefSeq" id="XP_030076145.1"/>
    </source>
</evidence>
<keyword evidence="5 13" id="KW-0349">Heme</keyword>
<evidence type="ECO:0000256" key="9">
    <source>
        <dbReference type="ARBA" id="ARBA00023002"/>
    </source>
</evidence>
<dbReference type="GO" id="GO:0016712">
    <property type="term" value="F:oxidoreductase activity, acting on paired donors, with incorporation or reduction of molecular oxygen, reduced flavin or flavoprotein as one donor, and incorporation of one atom of oxygen"/>
    <property type="evidence" value="ECO:0007669"/>
    <property type="project" value="InterPro"/>
</dbReference>
<dbReference type="GO" id="GO:0019373">
    <property type="term" value="P:epoxygenase P450 pathway"/>
    <property type="evidence" value="ECO:0007669"/>
    <property type="project" value="TreeGrafter"/>
</dbReference>
<evidence type="ECO:0000256" key="12">
    <source>
        <dbReference type="ARBA" id="ARBA00023136"/>
    </source>
</evidence>
<keyword evidence="15" id="KW-0812">Transmembrane</keyword>
<dbReference type="InterPro" id="IPR036396">
    <property type="entry name" value="Cyt_P450_sf"/>
</dbReference>
<keyword evidence="7" id="KW-0256">Endoplasmic reticulum</keyword>
<dbReference type="PRINTS" id="PR00463">
    <property type="entry name" value="EP450I"/>
</dbReference>
<dbReference type="SUPFAM" id="SSF48264">
    <property type="entry name" value="Cytochrome P450"/>
    <property type="match status" value="1"/>
</dbReference>
<dbReference type="RefSeq" id="XP_030076145.1">
    <property type="nucleotide sequence ID" value="XM_030220285.1"/>
</dbReference>
<comment type="subcellular location">
    <subcellularLocation>
        <location evidence="3">Endoplasmic reticulum membrane</location>
    </subcellularLocation>
    <subcellularLocation>
        <location evidence="2">Microsome membrane</location>
    </subcellularLocation>
</comment>
<evidence type="ECO:0000256" key="5">
    <source>
        <dbReference type="ARBA" id="ARBA00022617"/>
    </source>
</evidence>
<comment type="similarity">
    <text evidence="4 14">Belongs to the cytochrome P450 family.</text>
</comment>
<dbReference type="PRINTS" id="PR01684">
    <property type="entry name" value="EP450ICYP2A"/>
</dbReference>
<dbReference type="CDD" id="cd11026">
    <property type="entry name" value="CYP2"/>
    <property type="match status" value="1"/>
</dbReference>
<evidence type="ECO:0000256" key="3">
    <source>
        <dbReference type="ARBA" id="ARBA00004586"/>
    </source>
</evidence>
<dbReference type="GO" id="GO:0006805">
    <property type="term" value="P:xenobiotic metabolic process"/>
    <property type="evidence" value="ECO:0007669"/>
    <property type="project" value="TreeGrafter"/>
</dbReference>
<accession>A0A6P7ZRG3</accession>
<protein>
    <submittedName>
        <fullName evidence="17">Cytochrome P450 2G1-like</fullName>
    </submittedName>
</protein>
<organism evidence="16 17">
    <name type="scientific">Microcaecilia unicolor</name>
    <dbReference type="NCBI Taxonomy" id="1415580"/>
    <lineage>
        <taxon>Eukaryota</taxon>
        <taxon>Metazoa</taxon>
        <taxon>Chordata</taxon>
        <taxon>Craniata</taxon>
        <taxon>Vertebrata</taxon>
        <taxon>Euteleostomi</taxon>
        <taxon>Amphibia</taxon>
        <taxon>Gymnophiona</taxon>
        <taxon>Siphonopidae</taxon>
        <taxon>Microcaecilia</taxon>
    </lineage>
</organism>
<dbReference type="FunFam" id="1.10.630.10:FF:000001">
    <property type="entry name" value="Cytochrome P450, family 2"/>
    <property type="match status" value="1"/>
</dbReference>
<evidence type="ECO:0000256" key="14">
    <source>
        <dbReference type="RuleBase" id="RU000461"/>
    </source>
</evidence>
<dbReference type="AlphaFoldDB" id="A0A6P7ZRG3"/>
<keyword evidence="6 13" id="KW-0479">Metal-binding</keyword>
<keyword evidence="8" id="KW-0492">Microsome</keyword>
<reference evidence="17" key="2">
    <citation type="submission" date="2025-08" db="UniProtKB">
        <authorList>
            <consortium name="RefSeq"/>
        </authorList>
    </citation>
    <scope>IDENTIFICATION</scope>
</reference>
<evidence type="ECO:0000256" key="6">
    <source>
        <dbReference type="ARBA" id="ARBA00022723"/>
    </source>
</evidence>
<evidence type="ECO:0000256" key="7">
    <source>
        <dbReference type="ARBA" id="ARBA00022824"/>
    </source>
</evidence>